<gene>
    <name evidence="2" type="ORF">ACFQ5G_13270</name>
</gene>
<reference evidence="3" key="1">
    <citation type="journal article" date="2019" name="Int. J. Syst. Evol. Microbiol.">
        <title>The Global Catalogue of Microorganisms (GCM) 10K type strain sequencing project: providing services to taxonomists for standard genome sequencing and annotation.</title>
        <authorList>
            <consortium name="The Broad Institute Genomics Platform"/>
            <consortium name="The Broad Institute Genome Sequencing Center for Infectious Disease"/>
            <person name="Wu L."/>
            <person name="Ma J."/>
        </authorList>
    </citation>
    <scope>NUCLEOTIDE SEQUENCE [LARGE SCALE GENOMIC DNA]</scope>
    <source>
        <strain evidence="3">CCM 7526</strain>
    </source>
</reference>
<evidence type="ECO:0000313" key="2">
    <source>
        <dbReference type="EMBL" id="MFD1366317.1"/>
    </source>
</evidence>
<accession>A0ABW4A8E5</accession>
<evidence type="ECO:0000256" key="1">
    <source>
        <dbReference type="SAM" id="Phobius"/>
    </source>
</evidence>
<name>A0ABW4A8E5_9ACTN</name>
<evidence type="ECO:0000313" key="3">
    <source>
        <dbReference type="Proteomes" id="UP001597183"/>
    </source>
</evidence>
<feature type="transmembrane region" description="Helical" evidence="1">
    <location>
        <begin position="38"/>
        <end position="59"/>
    </location>
</feature>
<dbReference type="EMBL" id="JBHTMK010000018">
    <property type="protein sequence ID" value="MFD1366317.1"/>
    <property type="molecule type" value="Genomic_DNA"/>
</dbReference>
<feature type="transmembrane region" description="Helical" evidence="1">
    <location>
        <begin position="7"/>
        <end position="26"/>
    </location>
</feature>
<feature type="transmembrane region" description="Helical" evidence="1">
    <location>
        <begin position="71"/>
        <end position="92"/>
    </location>
</feature>
<sequence>MRDKRNAIALHALAVVIFGLLLWTGVTSIGSGAEALGIPMIITGGAGSAGSLTIVVSMLRDPTRPTTRQVARLGMVIAAAVAVIIGVVLAPADTDRSFVIAVDVLIGTLLATFAALAGDRRPAQLFDAASRPAR</sequence>
<proteinExistence type="predicted"/>
<protein>
    <submittedName>
        <fullName evidence="2">Uncharacterized protein</fullName>
    </submittedName>
</protein>
<keyword evidence="1" id="KW-1133">Transmembrane helix</keyword>
<feature type="transmembrane region" description="Helical" evidence="1">
    <location>
        <begin position="98"/>
        <end position="117"/>
    </location>
</feature>
<dbReference type="RefSeq" id="WP_317793080.1">
    <property type="nucleotide sequence ID" value="NZ_AP028461.1"/>
</dbReference>
<comment type="caution">
    <text evidence="2">The sequence shown here is derived from an EMBL/GenBank/DDBJ whole genome shotgun (WGS) entry which is preliminary data.</text>
</comment>
<keyword evidence="1" id="KW-0812">Transmembrane</keyword>
<dbReference type="Proteomes" id="UP001597183">
    <property type="component" value="Unassembled WGS sequence"/>
</dbReference>
<keyword evidence="3" id="KW-1185">Reference proteome</keyword>
<organism evidence="2 3">
    <name type="scientific">Actinoplanes sichuanensis</name>
    <dbReference type="NCBI Taxonomy" id="512349"/>
    <lineage>
        <taxon>Bacteria</taxon>
        <taxon>Bacillati</taxon>
        <taxon>Actinomycetota</taxon>
        <taxon>Actinomycetes</taxon>
        <taxon>Micromonosporales</taxon>
        <taxon>Micromonosporaceae</taxon>
        <taxon>Actinoplanes</taxon>
    </lineage>
</organism>
<keyword evidence="1" id="KW-0472">Membrane</keyword>